<keyword evidence="2" id="KW-1185">Reference proteome</keyword>
<gene>
    <name evidence="1" type="ORF">PYW08_000191</name>
</gene>
<dbReference type="Proteomes" id="UP001231649">
    <property type="component" value="Chromosome 1"/>
</dbReference>
<proteinExistence type="predicted"/>
<accession>A0ACC2RA27</accession>
<evidence type="ECO:0000313" key="1">
    <source>
        <dbReference type="EMBL" id="KAJ8737596.1"/>
    </source>
</evidence>
<sequence>MSLVKRTPPSTPKIEVQRASSNPNITDKTRDADLFNITQRSKRPRSESSNSNANELENFKTEIREMLTEWKSDQDASLKTFMSKITHELSELKLQNEKLQDIKIEIQESASLINEKYEEVKLRLDKLENERSEHRKYINKLEMQLKDIQESRRSAVIELRNIAHTEKEDNSHLIKTFVGACTALEVPVDQTEIRDIYRLQGKHGPSKQIIVELHSVTKKNNILSALREFNKGKANTEKLNSGHIGLTGERFPIYIADRPPASIRQLFYETRKFSKSQGYQFCWLANDKIFLRKREGEKSVRIESTQCFNKLQYVEE</sequence>
<dbReference type="EMBL" id="CM056777">
    <property type="protein sequence ID" value="KAJ8737596.1"/>
    <property type="molecule type" value="Genomic_DNA"/>
</dbReference>
<comment type="caution">
    <text evidence="1">The sequence shown here is derived from an EMBL/GenBank/DDBJ whole genome shotgun (WGS) entry which is preliminary data.</text>
</comment>
<reference evidence="1" key="1">
    <citation type="submission" date="2023-03" db="EMBL/GenBank/DDBJ databases">
        <title>Chromosome-level genomes of two armyworms, Mythimna separata and Mythimna loreyi, provide insights into the biosynthesis and reception of sex pheromones.</title>
        <authorList>
            <person name="Zhao H."/>
        </authorList>
    </citation>
    <scope>NUCLEOTIDE SEQUENCE</scope>
    <source>
        <strain evidence="1">BeijingLab</strain>
    </source>
</reference>
<name>A0ACC2RA27_9NEOP</name>
<protein>
    <submittedName>
        <fullName evidence="1">Uncharacterized protein</fullName>
    </submittedName>
</protein>
<evidence type="ECO:0000313" key="2">
    <source>
        <dbReference type="Proteomes" id="UP001231649"/>
    </source>
</evidence>
<organism evidence="1 2">
    <name type="scientific">Mythimna loreyi</name>
    <dbReference type="NCBI Taxonomy" id="667449"/>
    <lineage>
        <taxon>Eukaryota</taxon>
        <taxon>Metazoa</taxon>
        <taxon>Ecdysozoa</taxon>
        <taxon>Arthropoda</taxon>
        <taxon>Hexapoda</taxon>
        <taxon>Insecta</taxon>
        <taxon>Pterygota</taxon>
        <taxon>Neoptera</taxon>
        <taxon>Endopterygota</taxon>
        <taxon>Lepidoptera</taxon>
        <taxon>Glossata</taxon>
        <taxon>Ditrysia</taxon>
        <taxon>Noctuoidea</taxon>
        <taxon>Noctuidae</taxon>
        <taxon>Noctuinae</taxon>
        <taxon>Hadenini</taxon>
        <taxon>Mythimna</taxon>
    </lineage>
</organism>